<comment type="similarity">
    <text evidence="1">Belongs to the DNA polymerase type-Y family.</text>
</comment>
<sequence length="424" mass="48043">MTNLFALVDCNNFYVRCETLFRPDLLGKPVVVLSNNDGCVISRSQEVKDLGIKMGTPFFVMKELIQQQGITYFSSNYELYGDMSLRVVETLRTFSPNVEVYSVDESFLDLGDFKFIDLPAYARNIKETLYQNLGLPVCVGVAPTKTLAKIANRLAKKSKKAEGCLILTDPYHIEEALKRTAVEDVWGVGRQYAKFLESAGIKTAYELRNTTDAWIKKHCSVVMLRTVKELRGEPCVDLELNPADKQNICTSRSFGKPVAEFDALLEATTSYAAKCAYKLRKQNSCAKELVVFVTTNRFADTIQYFNSQKIKLPTATNSDLELIRYTRQALESIYKPGYQYKKTGVVVMDIVPEKNVQLNLLDTTDHAKEQTLMHFLDDLTAKFGKDTVKVACQGTKQKKGWNLNREFLSPCYTTRFQDILTIII</sequence>
<keyword evidence="2" id="KW-0227">DNA damage</keyword>
<dbReference type="GO" id="GO:0006281">
    <property type="term" value="P:DNA repair"/>
    <property type="evidence" value="ECO:0007669"/>
    <property type="project" value="UniProtKB-KW"/>
</dbReference>
<dbReference type="NCBIfam" id="NF002955">
    <property type="entry name" value="PRK03609.1"/>
    <property type="match status" value="1"/>
</dbReference>
<evidence type="ECO:0000313" key="7">
    <source>
        <dbReference type="EMBL" id="KAA5548359.1"/>
    </source>
</evidence>
<accession>A0A5M6DQ55</accession>
<dbReference type="GO" id="GO:0005829">
    <property type="term" value="C:cytosol"/>
    <property type="evidence" value="ECO:0007669"/>
    <property type="project" value="TreeGrafter"/>
</dbReference>
<feature type="domain" description="UmuC" evidence="6">
    <location>
        <begin position="5"/>
        <end position="189"/>
    </location>
</feature>
<dbReference type="Gene3D" id="3.30.70.270">
    <property type="match status" value="1"/>
</dbReference>
<keyword evidence="5" id="KW-0742">SOS response</keyword>
<evidence type="ECO:0000256" key="3">
    <source>
        <dbReference type="ARBA" id="ARBA00023199"/>
    </source>
</evidence>
<dbReference type="RefSeq" id="WP_150087491.1">
    <property type="nucleotide sequence ID" value="NZ_VWSF01000003.1"/>
</dbReference>
<keyword evidence="8" id="KW-1185">Reference proteome</keyword>
<name>A0A5M6DQ55_9BACT</name>
<dbReference type="SUPFAM" id="SSF56672">
    <property type="entry name" value="DNA/RNA polymerases"/>
    <property type="match status" value="1"/>
</dbReference>
<dbReference type="InterPro" id="IPR025188">
    <property type="entry name" value="DUF4113"/>
</dbReference>
<dbReference type="InterPro" id="IPR001126">
    <property type="entry name" value="UmuC"/>
</dbReference>
<dbReference type="CDD" id="cd01700">
    <property type="entry name" value="PolY_Pol_V_umuC"/>
    <property type="match status" value="1"/>
</dbReference>
<dbReference type="PANTHER" id="PTHR11076:SF34">
    <property type="entry name" value="PROTEIN UMUC"/>
    <property type="match status" value="1"/>
</dbReference>
<evidence type="ECO:0000256" key="4">
    <source>
        <dbReference type="ARBA" id="ARBA00023204"/>
    </source>
</evidence>
<dbReference type="InterPro" id="IPR043502">
    <property type="entry name" value="DNA/RNA_pol_sf"/>
</dbReference>
<dbReference type="Pfam" id="PF11799">
    <property type="entry name" value="IMS_C"/>
    <property type="match status" value="1"/>
</dbReference>
<dbReference type="EMBL" id="VWSF01000003">
    <property type="protein sequence ID" value="KAA5548359.1"/>
    <property type="molecule type" value="Genomic_DNA"/>
</dbReference>
<evidence type="ECO:0000256" key="2">
    <source>
        <dbReference type="ARBA" id="ARBA00022763"/>
    </source>
</evidence>
<organism evidence="7 8">
    <name type="scientific">Adhaeribacter rhizoryzae</name>
    <dbReference type="NCBI Taxonomy" id="2607907"/>
    <lineage>
        <taxon>Bacteria</taxon>
        <taxon>Pseudomonadati</taxon>
        <taxon>Bacteroidota</taxon>
        <taxon>Cytophagia</taxon>
        <taxon>Cytophagales</taxon>
        <taxon>Hymenobacteraceae</taxon>
        <taxon>Adhaeribacter</taxon>
    </lineage>
</organism>
<dbReference type="PANTHER" id="PTHR11076">
    <property type="entry name" value="DNA REPAIR POLYMERASE UMUC / TRANSFERASE FAMILY MEMBER"/>
    <property type="match status" value="1"/>
</dbReference>
<keyword evidence="4" id="KW-0234">DNA repair</keyword>
<dbReference type="GO" id="GO:0009432">
    <property type="term" value="P:SOS response"/>
    <property type="evidence" value="ECO:0007669"/>
    <property type="project" value="UniProtKB-KW"/>
</dbReference>
<dbReference type="PROSITE" id="PS50173">
    <property type="entry name" value="UMUC"/>
    <property type="match status" value="1"/>
</dbReference>
<dbReference type="GO" id="GO:0003887">
    <property type="term" value="F:DNA-directed DNA polymerase activity"/>
    <property type="evidence" value="ECO:0007669"/>
    <property type="project" value="TreeGrafter"/>
</dbReference>
<comment type="caution">
    <text evidence="7">The sequence shown here is derived from an EMBL/GenBank/DDBJ whole genome shotgun (WGS) entry which is preliminary data.</text>
</comment>
<dbReference type="Pfam" id="PF00817">
    <property type="entry name" value="IMS"/>
    <property type="match status" value="1"/>
</dbReference>
<dbReference type="InterPro" id="IPR043128">
    <property type="entry name" value="Rev_trsase/Diguanyl_cyclase"/>
</dbReference>
<dbReference type="Pfam" id="PF13438">
    <property type="entry name" value="DUF4113"/>
    <property type="match status" value="1"/>
</dbReference>
<keyword evidence="3" id="KW-0741">SOS mutagenesis</keyword>
<evidence type="ECO:0000256" key="5">
    <source>
        <dbReference type="ARBA" id="ARBA00023236"/>
    </source>
</evidence>
<gene>
    <name evidence="7" type="ORF">F0145_06435</name>
</gene>
<evidence type="ECO:0000256" key="1">
    <source>
        <dbReference type="ARBA" id="ARBA00010945"/>
    </source>
</evidence>
<dbReference type="AlphaFoldDB" id="A0A5M6DQ55"/>
<evidence type="ECO:0000313" key="8">
    <source>
        <dbReference type="Proteomes" id="UP000323426"/>
    </source>
</evidence>
<dbReference type="GO" id="GO:0003684">
    <property type="term" value="F:damaged DNA binding"/>
    <property type="evidence" value="ECO:0007669"/>
    <property type="project" value="InterPro"/>
</dbReference>
<dbReference type="GO" id="GO:0042276">
    <property type="term" value="P:error-prone translesion synthesis"/>
    <property type="evidence" value="ECO:0007669"/>
    <property type="project" value="TreeGrafter"/>
</dbReference>
<dbReference type="InterPro" id="IPR017961">
    <property type="entry name" value="DNA_pol_Y-fam_little_finger"/>
</dbReference>
<evidence type="ECO:0000259" key="6">
    <source>
        <dbReference type="PROSITE" id="PS50173"/>
    </source>
</evidence>
<reference evidence="7 8" key="1">
    <citation type="submission" date="2019-09" db="EMBL/GenBank/DDBJ databases">
        <title>Genome sequence and assembly of Adhaeribacter sp.</title>
        <authorList>
            <person name="Chhetri G."/>
        </authorList>
    </citation>
    <scope>NUCLEOTIDE SEQUENCE [LARGE SCALE GENOMIC DNA]</scope>
    <source>
        <strain evidence="7 8">DK36</strain>
    </source>
</reference>
<dbReference type="Gene3D" id="3.40.1170.60">
    <property type="match status" value="1"/>
</dbReference>
<dbReference type="Gene3D" id="1.10.150.20">
    <property type="entry name" value="5' to 3' exonuclease, C-terminal subdomain"/>
    <property type="match status" value="1"/>
</dbReference>
<proteinExistence type="inferred from homology"/>
<dbReference type="InterPro" id="IPR050116">
    <property type="entry name" value="DNA_polymerase-Y"/>
</dbReference>
<dbReference type="Proteomes" id="UP000323426">
    <property type="component" value="Unassembled WGS sequence"/>
</dbReference>
<protein>
    <submittedName>
        <fullName evidence="7">Y-family DNA polymerase</fullName>
    </submittedName>
</protein>